<dbReference type="OrthoDB" id="2927661at2"/>
<protein>
    <submittedName>
        <fullName evidence="1">Uncharacterized protein</fullName>
    </submittedName>
</protein>
<proteinExistence type="predicted"/>
<dbReference type="RefSeq" id="WP_153729493.1">
    <property type="nucleotide sequence ID" value="NZ_WJNH01000010.1"/>
</dbReference>
<gene>
    <name evidence="1" type="ORF">GH754_15050</name>
</gene>
<dbReference type="EMBL" id="WJNH01000010">
    <property type="protein sequence ID" value="MRG87604.1"/>
    <property type="molecule type" value="Genomic_DNA"/>
</dbReference>
<dbReference type="AlphaFoldDB" id="A0A6G1X9F2"/>
<name>A0A6G1X9F2_9BACI</name>
<organism evidence="1 2">
    <name type="scientific">Salinibacillus xinjiangensis</name>
    <dbReference type="NCBI Taxonomy" id="1229268"/>
    <lineage>
        <taxon>Bacteria</taxon>
        <taxon>Bacillati</taxon>
        <taxon>Bacillota</taxon>
        <taxon>Bacilli</taxon>
        <taxon>Bacillales</taxon>
        <taxon>Bacillaceae</taxon>
        <taxon>Salinibacillus</taxon>
    </lineage>
</organism>
<sequence length="56" mass="6713">MYIILRELEGKTEILKDSNRNSNKTFHHYSEAEVFAKKLNTHTHSDKKWCVKEFSE</sequence>
<keyword evidence="2" id="KW-1185">Reference proteome</keyword>
<evidence type="ECO:0000313" key="1">
    <source>
        <dbReference type="EMBL" id="MRG87604.1"/>
    </source>
</evidence>
<reference evidence="1 2" key="1">
    <citation type="submission" date="2019-11" db="EMBL/GenBank/DDBJ databases">
        <authorList>
            <person name="Li J."/>
        </authorList>
    </citation>
    <scope>NUCLEOTIDE SEQUENCE [LARGE SCALE GENOMIC DNA]</scope>
    <source>
        <strain evidence="1 2">J4</strain>
    </source>
</reference>
<evidence type="ECO:0000313" key="2">
    <source>
        <dbReference type="Proteomes" id="UP000480185"/>
    </source>
</evidence>
<accession>A0A6G1X9F2</accession>
<dbReference type="Proteomes" id="UP000480185">
    <property type="component" value="Unassembled WGS sequence"/>
</dbReference>
<comment type="caution">
    <text evidence="1">The sequence shown here is derived from an EMBL/GenBank/DDBJ whole genome shotgun (WGS) entry which is preliminary data.</text>
</comment>